<dbReference type="Proteomes" id="UP000033616">
    <property type="component" value="Unassembled WGS sequence"/>
</dbReference>
<dbReference type="RefSeq" id="WP_045797454.1">
    <property type="nucleotide sequence ID" value="NZ_LANP01000022.1"/>
</dbReference>
<dbReference type="OrthoDB" id="9933836at2"/>
<dbReference type="PATRIC" id="fig|1359168.3.peg.569"/>
<dbReference type="EMBL" id="LANP01000022">
    <property type="protein sequence ID" value="KJV55446.1"/>
    <property type="molecule type" value="Genomic_DNA"/>
</dbReference>
<name>A0A0F3MIF8_9RICK</name>
<keyword evidence="2" id="KW-1185">Reference proteome</keyword>
<comment type="caution">
    <text evidence="1">The sequence shown here is derived from an EMBL/GenBank/DDBJ whole genome shotgun (WGS) entry which is preliminary data.</text>
</comment>
<dbReference type="AlphaFoldDB" id="A0A0F3MIF8"/>
<protein>
    <submittedName>
        <fullName evidence="1">Uncharacterized protein</fullName>
    </submittedName>
</protein>
<evidence type="ECO:0000313" key="2">
    <source>
        <dbReference type="Proteomes" id="UP000033616"/>
    </source>
</evidence>
<gene>
    <name evidence="1" type="ORF">OCHUTO_0841</name>
</gene>
<proteinExistence type="predicted"/>
<organism evidence="1 2">
    <name type="scientific">Orientia chuto str. Dubai</name>
    <dbReference type="NCBI Taxonomy" id="1359168"/>
    <lineage>
        <taxon>Bacteria</taxon>
        <taxon>Pseudomonadati</taxon>
        <taxon>Pseudomonadota</taxon>
        <taxon>Alphaproteobacteria</taxon>
        <taxon>Rickettsiales</taxon>
        <taxon>Rickettsiaceae</taxon>
        <taxon>Rickettsieae</taxon>
        <taxon>Orientia</taxon>
    </lineage>
</organism>
<evidence type="ECO:0000313" key="1">
    <source>
        <dbReference type="EMBL" id="KJV55446.1"/>
    </source>
</evidence>
<accession>A0A0F3MIF8</accession>
<sequence length="349" mass="40000">MQSIHYKIIANLNEKIQAQRADVKLLQQWEILMLLEDGMYSPLGDEGVKQAKKIMAKRADSSPTSQLAFNAIDNLKISLTNLEAALVDPMNMSEESKRLLKQDLKNTINIILGLQNSNIQDEIDIRQLIYKLKFKVKNLADDNTKYYPTSTIAINIECGILSNLALGLNFYCQQMPGFVSVKAGKIIDFKLLAKLQLYKSNKILIAIQPVFAFKFDTKLEAKQQFNELHLLAAYIYRLHSIKLIHIVELGGATEFGNQSLNDYIIRWNTSCIAEFKNGFKIMVQRNYYIYQNNNQDTIIRDQASIAQSIYSNKKYELELLFQFGIFIERYRGYKGLNGKGLVAGLWIKN</sequence>
<reference evidence="1 2" key="1">
    <citation type="submission" date="2015-02" db="EMBL/GenBank/DDBJ databases">
        <title>Genome Sequencing of Rickettsiales.</title>
        <authorList>
            <person name="Daugherty S.C."/>
            <person name="Su Q."/>
            <person name="Abolude K."/>
            <person name="Beier-Sexton M."/>
            <person name="Carlyon J.A."/>
            <person name="Carter R."/>
            <person name="Day N.P."/>
            <person name="Dumler S.J."/>
            <person name="Dyachenko V."/>
            <person name="Godinez A."/>
            <person name="Kurtti T.J."/>
            <person name="Lichay M."/>
            <person name="Mullins K.E."/>
            <person name="Ott S."/>
            <person name="Pappas-Brown V."/>
            <person name="Paris D.H."/>
            <person name="Patel P."/>
            <person name="Richards A.L."/>
            <person name="Sadzewicz L."/>
            <person name="Sears K."/>
            <person name="Seidman D."/>
            <person name="Sengamalay N."/>
            <person name="Stenos J."/>
            <person name="Tallon L.J."/>
            <person name="Vincent G."/>
            <person name="Fraser C.M."/>
            <person name="Munderloh U."/>
            <person name="Dunning-Hotopp J.C."/>
        </authorList>
    </citation>
    <scope>NUCLEOTIDE SEQUENCE [LARGE SCALE GENOMIC DNA]</scope>
    <source>
        <strain evidence="1 2">Fuller</strain>
    </source>
</reference>
<dbReference type="STRING" id="1359168.OCHUTO_0841"/>